<sequence>MAEAVVSFASATPERLPVVSLAQVVGLELQQWIEGIITPELLRTFDPLVDLLLR</sequence>
<dbReference type="EMBL" id="SJPX01000006">
    <property type="protein sequence ID" value="TWU46759.1"/>
    <property type="molecule type" value="Genomic_DNA"/>
</dbReference>
<gene>
    <name evidence="1" type="ORF">Poly59_57320</name>
</gene>
<protein>
    <submittedName>
        <fullName evidence="1">Uncharacterized protein</fullName>
    </submittedName>
</protein>
<evidence type="ECO:0000313" key="2">
    <source>
        <dbReference type="Proteomes" id="UP000317977"/>
    </source>
</evidence>
<dbReference type="Proteomes" id="UP000317977">
    <property type="component" value="Unassembled WGS sequence"/>
</dbReference>
<dbReference type="AlphaFoldDB" id="A0A5C6EHR7"/>
<organism evidence="1 2">
    <name type="scientific">Rubripirellula reticaptiva</name>
    <dbReference type="NCBI Taxonomy" id="2528013"/>
    <lineage>
        <taxon>Bacteria</taxon>
        <taxon>Pseudomonadati</taxon>
        <taxon>Planctomycetota</taxon>
        <taxon>Planctomycetia</taxon>
        <taxon>Pirellulales</taxon>
        <taxon>Pirellulaceae</taxon>
        <taxon>Rubripirellula</taxon>
    </lineage>
</organism>
<proteinExistence type="predicted"/>
<evidence type="ECO:0000313" key="1">
    <source>
        <dbReference type="EMBL" id="TWU46759.1"/>
    </source>
</evidence>
<reference evidence="1 2" key="1">
    <citation type="submission" date="2019-02" db="EMBL/GenBank/DDBJ databases">
        <title>Deep-cultivation of Planctomycetes and their phenomic and genomic characterization uncovers novel biology.</title>
        <authorList>
            <person name="Wiegand S."/>
            <person name="Jogler M."/>
            <person name="Boedeker C."/>
            <person name="Pinto D."/>
            <person name="Vollmers J."/>
            <person name="Rivas-Marin E."/>
            <person name="Kohn T."/>
            <person name="Peeters S.H."/>
            <person name="Heuer A."/>
            <person name="Rast P."/>
            <person name="Oberbeckmann S."/>
            <person name="Bunk B."/>
            <person name="Jeske O."/>
            <person name="Meyerdierks A."/>
            <person name="Storesund J.E."/>
            <person name="Kallscheuer N."/>
            <person name="Luecker S."/>
            <person name="Lage O.M."/>
            <person name="Pohl T."/>
            <person name="Merkel B.J."/>
            <person name="Hornburger P."/>
            <person name="Mueller R.-W."/>
            <person name="Bruemmer F."/>
            <person name="Labrenz M."/>
            <person name="Spormann A.M."/>
            <person name="Op Den Camp H."/>
            <person name="Overmann J."/>
            <person name="Amann R."/>
            <person name="Jetten M.S.M."/>
            <person name="Mascher T."/>
            <person name="Medema M.H."/>
            <person name="Devos D.P."/>
            <person name="Kaster A.-K."/>
            <person name="Ovreas L."/>
            <person name="Rohde M."/>
            <person name="Galperin M.Y."/>
            <person name="Jogler C."/>
        </authorList>
    </citation>
    <scope>NUCLEOTIDE SEQUENCE [LARGE SCALE GENOMIC DNA]</scope>
    <source>
        <strain evidence="1 2">Poly59</strain>
    </source>
</reference>
<name>A0A5C6EHR7_9BACT</name>
<accession>A0A5C6EHR7</accession>
<keyword evidence="2" id="KW-1185">Reference proteome</keyword>
<comment type="caution">
    <text evidence="1">The sequence shown here is derived from an EMBL/GenBank/DDBJ whole genome shotgun (WGS) entry which is preliminary data.</text>
</comment>